<evidence type="ECO:0000313" key="7">
    <source>
        <dbReference type="Ensembl" id="ENSDCDP00010044169.1"/>
    </source>
</evidence>
<feature type="region of interest" description="Disordered" evidence="4">
    <location>
        <begin position="221"/>
        <end position="241"/>
    </location>
</feature>
<dbReference type="Ensembl" id="ENSDCDT00010054259.1">
    <property type="protein sequence ID" value="ENSDCDP00010044169.1"/>
    <property type="gene ID" value="ENSDCDG00010027350.1"/>
</dbReference>
<keyword evidence="3" id="KW-0175">Coiled coil</keyword>
<feature type="coiled-coil region" evidence="3">
    <location>
        <begin position="454"/>
        <end position="484"/>
    </location>
</feature>
<protein>
    <recommendedName>
        <fullName evidence="2">Coiled-coil domain-containing protein 22</fullName>
    </recommendedName>
</protein>
<accession>A0AAY4DGA3</accession>
<dbReference type="GO" id="GO:2000060">
    <property type="term" value="P:positive regulation of ubiquitin-dependent protein catabolic process"/>
    <property type="evidence" value="ECO:0007669"/>
    <property type="project" value="TreeGrafter"/>
</dbReference>
<gene>
    <name evidence="7" type="primary">CCDC22</name>
</gene>
<evidence type="ECO:0000256" key="3">
    <source>
        <dbReference type="SAM" id="Coils"/>
    </source>
</evidence>
<feature type="domain" description="CCDC22 coiled-coil" evidence="5">
    <location>
        <begin position="128"/>
        <end position="601"/>
    </location>
</feature>
<dbReference type="GeneTree" id="ENSGT00390000003809"/>
<dbReference type="Pfam" id="PF05667">
    <property type="entry name" value="CCDC22_CC"/>
    <property type="match status" value="1"/>
</dbReference>
<evidence type="ECO:0000256" key="2">
    <source>
        <dbReference type="ARBA" id="ARBA00016694"/>
    </source>
</evidence>
<reference evidence="7" key="2">
    <citation type="submission" date="2025-08" db="UniProtKB">
        <authorList>
            <consortium name="Ensembl"/>
        </authorList>
    </citation>
    <scope>IDENTIFICATION</scope>
</reference>
<feature type="compositionally biased region" description="Basic residues" evidence="4">
    <location>
        <begin position="229"/>
        <end position="241"/>
    </location>
</feature>
<evidence type="ECO:0000256" key="4">
    <source>
        <dbReference type="SAM" id="MobiDB-lite"/>
    </source>
</evidence>
<dbReference type="Proteomes" id="UP000694580">
    <property type="component" value="Chromosome 10"/>
</dbReference>
<name>A0AAY4DGA3_9TELE</name>
<evidence type="ECO:0000256" key="1">
    <source>
        <dbReference type="ARBA" id="ARBA00006438"/>
    </source>
</evidence>
<feature type="domain" description="CCDC22 N-terminal" evidence="6">
    <location>
        <begin position="1"/>
        <end position="109"/>
    </location>
</feature>
<evidence type="ECO:0000259" key="6">
    <source>
        <dbReference type="Pfam" id="PF21674"/>
    </source>
</evidence>
<organism evidence="7 8">
    <name type="scientific">Denticeps clupeoides</name>
    <name type="common">denticle herring</name>
    <dbReference type="NCBI Taxonomy" id="299321"/>
    <lineage>
        <taxon>Eukaryota</taxon>
        <taxon>Metazoa</taxon>
        <taxon>Chordata</taxon>
        <taxon>Craniata</taxon>
        <taxon>Vertebrata</taxon>
        <taxon>Euteleostomi</taxon>
        <taxon>Actinopterygii</taxon>
        <taxon>Neopterygii</taxon>
        <taxon>Teleostei</taxon>
        <taxon>Clupei</taxon>
        <taxon>Clupeiformes</taxon>
        <taxon>Denticipitoidei</taxon>
        <taxon>Denticipitidae</taxon>
        <taxon>Denticeps</taxon>
    </lineage>
</organism>
<dbReference type="Pfam" id="PF21674">
    <property type="entry name" value="CCDC22_N"/>
    <property type="match status" value="1"/>
</dbReference>
<dbReference type="InterPro" id="IPR048349">
    <property type="entry name" value="CCDC22_N"/>
</dbReference>
<reference evidence="7 8" key="1">
    <citation type="submission" date="2020-06" db="EMBL/GenBank/DDBJ databases">
        <authorList>
            <consortium name="Wellcome Sanger Institute Data Sharing"/>
        </authorList>
    </citation>
    <scope>NUCLEOTIDE SEQUENCE [LARGE SCALE GENOMIC DNA]</scope>
</reference>
<feature type="coiled-coil region" evidence="3">
    <location>
        <begin position="322"/>
        <end position="417"/>
    </location>
</feature>
<dbReference type="GO" id="GO:0097602">
    <property type="term" value="F:cullin family protein binding"/>
    <property type="evidence" value="ECO:0007669"/>
    <property type="project" value="TreeGrafter"/>
</dbReference>
<reference evidence="7" key="3">
    <citation type="submission" date="2025-09" db="UniProtKB">
        <authorList>
            <consortium name="Ensembl"/>
        </authorList>
    </citation>
    <scope>IDENTIFICATION</scope>
</reference>
<keyword evidence="8" id="KW-1185">Reference proteome</keyword>
<dbReference type="PANTHER" id="PTHR15668">
    <property type="entry name" value="JM1 PROTEIN"/>
    <property type="match status" value="1"/>
</dbReference>
<dbReference type="InterPro" id="IPR048348">
    <property type="entry name" value="CCDC22_CC"/>
</dbReference>
<dbReference type="AlphaFoldDB" id="A0AAY4DGA3"/>
<proteinExistence type="inferred from homology"/>
<sequence>MEEVDRILIHSLRQAGTDVGDEVESIKQFSSELIVEAVVRCLRAIDPALGNGLSPSLPPGMSARFRLGMSLAQACQDLGYKGEIGYQTFLYSNEPEIRSLLMFLVEKLPRESSEASDQPAGKSVLLQKAIAAQIKAQLALPWLPPNCRLPLHSNFLTDLNVCALVSVLEVIEYYRDFLAPVTTQPSQPMSVPASLLEHHASELSATQEWESEWNSQGLLSRLTPEVRSGPRRPRRAKRARLQKRIVEQLRAAAQNRPDSQATQRSSSDLAELLQSFSGAMAGGEVLSKGTRFTHTEKFTFTQEPEKAAQQMAAAASSLPTSRQSEEELQAQQQAELSDVQQQLQQLSIQMEEVGGEMRRLTVSISQVTMLYELKQRELSNAEKEDTVRIKKQTIDLLPDAENNLVKLQNLVEASAKRVVHLASQWEKHRAPLIEEHRRLKELCSNREIESSRMLSEIKNLHDKIRQSADEAKKKEELYKQLTTEYEHMPKDVSRSAYTLRILEIVGNIKKQKEEITKILSDTKELQKEINGLTGKLDRTFAVTDELVFKDAKKEESVRKSYKYLAALHENCTQLIQTIEDTGTIMREVRDLEEQIESENSKKTVTNLEKILEDYKAIRQENMVLAAKMKEA</sequence>
<dbReference type="InterPro" id="IPR008530">
    <property type="entry name" value="CCDC22"/>
</dbReference>
<evidence type="ECO:0000259" key="5">
    <source>
        <dbReference type="Pfam" id="PF05667"/>
    </source>
</evidence>
<dbReference type="PANTHER" id="PTHR15668:SF4">
    <property type="entry name" value="COILED-COIL DOMAIN-CONTAINING PROTEIN 22"/>
    <property type="match status" value="1"/>
</dbReference>
<evidence type="ECO:0000313" key="8">
    <source>
        <dbReference type="Proteomes" id="UP000694580"/>
    </source>
</evidence>
<comment type="similarity">
    <text evidence="1">Belongs to the CCDC22 family.</text>
</comment>